<dbReference type="PANTHER" id="PTHR31366">
    <property type="entry name" value="UPF0739 PROTEIN C1ORF74"/>
    <property type="match status" value="1"/>
</dbReference>
<sequence length="288" mass="31780">MTVFYFVFSGFCCFDSPVMCAAVPRERLIAASRQYLRTGKKGLPPAVSLNLAAQVLAVDAGLKPALLYDCNTAGAEQMRLYLQTLLDTGFLNQPPYVLDIDGSVFIINTQLTIRRLENIPLKKQVTVIDVSRCRGQPAVADAGVRRAVEGRVTVFVDYLKNLNWDGKLGVAPSVRLAEELTSRWNLCTLFGLLLGYPAAYWFDNERSFENCLTMTPLRVTSVSAACPLITGGPPVRLYSFTIPEALGTETQGLMDTWTQDLEDQFRQQSVFTHLSINTETVALPAVAL</sequence>
<feature type="signal peptide" evidence="2">
    <location>
        <begin position="1"/>
        <end position="20"/>
    </location>
</feature>
<dbReference type="Pfam" id="PF14953">
    <property type="entry name" value="DUF4504"/>
    <property type="match status" value="1"/>
</dbReference>
<organism evidence="3 4">
    <name type="scientific">Huso huso</name>
    <name type="common">Beluga</name>
    <name type="synonym">Acipenser huso</name>
    <dbReference type="NCBI Taxonomy" id="61971"/>
    <lineage>
        <taxon>Eukaryota</taxon>
        <taxon>Metazoa</taxon>
        <taxon>Chordata</taxon>
        <taxon>Craniata</taxon>
        <taxon>Vertebrata</taxon>
        <taxon>Euteleostomi</taxon>
        <taxon>Actinopterygii</taxon>
        <taxon>Chondrostei</taxon>
        <taxon>Acipenseriformes</taxon>
        <taxon>Acipenseridae</taxon>
        <taxon>Huso</taxon>
    </lineage>
</organism>
<dbReference type="InterPro" id="IPR027850">
    <property type="entry name" value="DUF4504"/>
</dbReference>
<feature type="chain" id="PRO_5046539023" evidence="2">
    <location>
        <begin position="21"/>
        <end position="288"/>
    </location>
</feature>
<gene>
    <name evidence="3" type="ORF">HHUSO_G30648</name>
</gene>
<dbReference type="PANTHER" id="PTHR31366:SF2">
    <property type="entry name" value="UPF0739 PROTEIN C1ORF74"/>
    <property type="match status" value="1"/>
</dbReference>
<proteinExistence type="inferred from homology"/>
<protein>
    <submittedName>
        <fullName evidence="3">UPF0739 protein C1orf74-like protein</fullName>
    </submittedName>
</protein>
<dbReference type="Proteomes" id="UP001369086">
    <property type="component" value="Unassembled WGS sequence"/>
</dbReference>
<keyword evidence="4" id="KW-1185">Reference proteome</keyword>
<comment type="caution">
    <text evidence="3">The sequence shown here is derived from an EMBL/GenBank/DDBJ whole genome shotgun (WGS) entry which is preliminary data.</text>
</comment>
<evidence type="ECO:0000256" key="1">
    <source>
        <dbReference type="ARBA" id="ARBA00007065"/>
    </source>
</evidence>
<evidence type="ECO:0000256" key="2">
    <source>
        <dbReference type="SAM" id="SignalP"/>
    </source>
</evidence>
<reference evidence="3 4" key="1">
    <citation type="submission" date="2021-05" db="EMBL/GenBank/DDBJ databases">
        <authorList>
            <person name="Zahm M."/>
            <person name="Klopp C."/>
            <person name="Cabau C."/>
            <person name="Kuhl H."/>
            <person name="Suciu R."/>
            <person name="Ciorpac M."/>
            <person name="Holostenco D."/>
            <person name="Gessner J."/>
            <person name="Wuertz S."/>
            <person name="Hohne C."/>
            <person name="Stock M."/>
            <person name="Gislard M."/>
            <person name="Lluch J."/>
            <person name="Milhes M."/>
            <person name="Lampietro C."/>
            <person name="Lopez Roques C."/>
            <person name="Donnadieu C."/>
            <person name="Du K."/>
            <person name="Schartl M."/>
            <person name="Guiguen Y."/>
        </authorList>
    </citation>
    <scope>NUCLEOTIDE SEQUENCE [LARGE SCALE GENOMIC DNA]</scope>
    <source>
        <strain evidence="3">Hh-F2</strain>
        <tissue evidence="3">Blood</tissue>
    </source>
</reference>
<name>A0ABR0YCX9_HUSHU</name>
<keyword evidence="2" id="KW-0732">Signal</keyword>
<dbReference type="EMBL" id="JAHFZB010000035">
    <property type="protein sequence ID" value="KAK6470438.1"/>
    <property type="molecule type" value="Genomic_DNA"/>
</dbReference>
<evidence type="ECO:0000313" key="4">
    <source>
        <dbReference type="Proteomes" id="UP001369086"/>
    </source>
</evidence>
<accession>A0ABR0YCX9</accession>
<comment type="similarity">
    <text evidence="1">Belongs to the UPF0739 family.</text>
</comment>
<evidence type="ECO:0000313" key="3">
    <source>
        <dbReference type="EMBL" id="KAK6470438.1"/>
    </source>
</evidence>